<dbReference type="STRING" id="34027.SAMN05421829_101429"/>
<protein>
    <submittedName>
        <fullName evidence="2">Helix-turn-helix</fullName>
    </submittedName>
</protein>
<evidence type="ECO:0000313" key="2">
    <source>
        <dbReference type="EMBL" id="SIP94849.1"/>
    </source>
</evidence>
<feature type="domain" description="HTH cro/C1-type" evidence="1">
    <location>
        <begin position="17"/>
        <end position="71"/>
    </location>
</feature>
<accession>A0A1N6NRW2</accession>
<gene>
    <name evidence="2" type="ORF">SAMN05421829_101429</name>
</gene>
<dbReference type="Gene3D" id="1.10.260.40">
    <property type="entry name" value="lambda repressor-like DNA-binding domains"/>
    <property type="match status" value="1"/>
</dbReference>
<evidence type="ECO:0000313" key="3">
    <source>
        <dbReference type="Proteomes" id="UP000186819"/>
    </source>
</evidence>
<dbReference type="AlphaFoldDB" id="A0A1N6NRW2"/>
<dbReference type="EMBL" id="FTMD01000001">
    <property type="protein sequence ID" value="SIP94849.1"/>
    <property type="molecule type" value="Genomic_DNA"/>
</dbReference>
<dbReference type="InterPro" id="IPR001387">
    <property type="entry name" value="Cro/C1-type_HTH"/>
</dbReference>
<organism evidence="2 3">
    <name type="scientific">Aromatoleum tolulyticum</name>
    <dbReference type="NCBI Taxonomy" id="34027"/>
    <lineage>
        <taxon>Bacteria</taxon>
        <taxon>Pseudomonadati</taxon>
        <taxon>Pseudomonadota</taxon>
        <taxon>Betaproteobacteria</taxon>
        <taxon>Rhodocyclales</taxon>
        <taxon>Rhodocyclaceae</taxon>
        <taxon>Aromatoleum</taxon>
    </lineage>
</organism>
<dbReference type="GO" id="GO:0003677">
    <property type="term" value="F:DNA binding"/>
    <property type="evidence" value="ECO:0007669"/>
    <property type="project" value="InterPro"/>
</dbReference>
<dbReference type="Pfam" id="PF01381">
    <property type="entry name" value="HTH_3"/>
    <property type="match status" value="1"/>
</dbReference>
<dbReference type="InterPro" id="IPR010982">
    <property type="entry name" value="Lambda_DNA-bd_dom_sf"/>
</dbReference>
<dbReference type="SUPFAM" id="SSF47413">
    <property type="entry name" value="lambda repressor-like DNA-binding domains"/>
    <property type="match status" value="1"/>
</dbReference>
<dbReference type="OrthoDB" id="9803379at2"/>
<proteinExistence type="predicted"/>
<dbReference type="Proteomes" id="UP000186819">
    <property type="component" value="Unassembled WGS sequence"/>
</dbReference>
<dbReference type="CDD" id="cd00093">
    <property type="entry name" value="HTH_XRE"/>
    <property type="match status" value="1"/>
</dbReference>
<dbReference type="PROSITE" id="PS50943">
    <property type="entry name" value="HTH_CROC1"/>
    <property type="match status" value="1"/>
</dbReference>
<reference evidence="3" key="1">
    <citation type="submission" date="2017-01" db="EMBL/GenBank/DDBJ databases">
        <authorList>
            <person name="Varghese N."/>
            <person name="Submissions S."/>
        </authorList>
    </citation>
    <scope>NUCLEOTIDE SEQUENCE [LARGE SCALE GENOMIC DNA]</scope>
    <source>
        <strain evidence="3">ATCC 51758</strain>
    </source>
</reference>
<evidence type="ECO:0000259" key="1">
    <source>
        <dbReference type="PROSITE" id="PS50943"/>
    </source>
</evidence>
<dbReference type="RefSeq" id="WP_076600535.1">
    <property type="nucleotide sequence ID" value="NZ_FTMD01000001.1"/>
</dbReference>
<sequence length="89" mass="10251">MVNSLHRPQYELFRTMMIEAREVAGLTQVQVAKALGRPQSFISKYERGERRLDFTEFVDIAGILGIDVATFVSIYQDSVKARDLRQCLR</sequence>
<keyword evidence="3" id="KW-1185">Reference proteome</keyword>
<name>A0A1N6NRW2_9RHOO</name>
<dbReference type="SMART" id="SM00530">
    <property type="entry name" value="HTH_XRE"/>
    <property type="match status" value="1"/>
</dbReference>